<dbReference type="EMBL" id="SMCO01000012">
    <property type="protein sequence ID" value="TCV84274.1"/>
    <property type="molecule type" value="Genomic_DNA"/>
</dbReference>
<protein>
    <submittedName>
        <fullName evidence="4">UDP-glucose 4-epimerase</fullName>
    </submittedName>
</protein>
<keyword evidence="5" id="KW-1185">Reference proteome</keyword>
<dbReference type="AlphaFoldDB" id="A0A4R3Y1Z7"/>
<proteinExistence type="inferred from homology"/>
<dbReference type="RefSeq" id="WP_124945451.1">
    <property type="nucleotide sequence ID" value="NZ_BHVT01000015.1"/>
</dbReference>
<evidence type="ECO:0000256" key="2">
    <source>
        <dbReference type="ARBA" id="ARBA00007637"/>
    </source>
</evidence>
<comment type="similarity">
    <text evidence="2">Belongs to the NAD(P)-dependent epimerase/dehydratase family.</text>
</comment>
<gene>
    <name evidence="4" type="ORF">EDC63_11238</name>
</gene>
<evidence type="ECO:0000313" key="5">
    <source>
        <dbReference type="Proteomes" id="UP000295367"/>
    </source>
</evidence>
<dbReference type="CDD" id="cd08946">
    <property type="entry name" value="SDR_e"/>
    <property type="match status" value="1"/>
</dbReference>
<evidence type="ECO:0000259" key="3">
    <source>
        <dbReference type="Pfam" id="PF01370"/>
    </source>
</evidence>
<organism evidence="4 5">
    <name type="scientific">Sulfurirhabdus autotrophica</name>
    <dbReference type="NCBI Taxonomy" id="1706046"/>
    <lineage>
        <taxon>Bacteria</taxon>
        <taxon>Pseudomonadati</taxon>
        <taxon>Pseudomonadota</taxon>
        <taxon>Betaproteobacteria</taxon>
        <taxon>Nitrosomonadales</taxon>
        <taxon>Sulfuricellaceae</taxon>
        <taxon>Sulfurirhabdus</taxon>
    </lineage>
</organism>
<sequence>MSGTVLLTGAMGYVGGRIAQTLAEKNSGTLRMASRTPPIHRPVWLARGEMVALDLFSDEDLQKACSGVNCIVHFAAMNEIDCAQYPQQALQVNGLGTLRLLQAAISAGVERFIYFSTAHVYGAPLVGDIDEELLPRPIHPYAITHRVAEDFVLAAHDCGDLTGIVVRLSNGLGAPTHPEVNRWTLIGNDLCRQAVQNKELTLRSSGLQWRDFVTMTDVGRAVLHLMGLSKSACGNGLFNLGGANSMRIIDLATHIAERCGEVLGYVPPITRPQPNFSEKDIGLTYRMDKLLSTGFKLSGNFDEEVDATLRLCNQYFGGAR</sequence>
<reference evidence="4 5" key="1">
    <citation type="submission" date="2019-03" db="EMBL/GenBank/DDBJ databases">
        <title>Genomic Encyclopedia of Type Strains, Phase IV (KMG-IV): sequencing the most valuable type-strain genomes for metagenomic binning, comparative biology and taxonomic classification.</title>
        <authorList>
            <person name="Goeker M."/>
        </authorList>
    </citation>
    <scope>NUCLEOTIDE SEQUENCE [LARGE SCALE GENOMIC DNA]</scope>
    <source>
        <strain evidence="4 5">DSM 100309</strain>
    </source>
</reference>
<evidence type="ECO:0000313" key="4">
    <source>
        <dbReference type="EMBL" id="TCV84274.1"/>
    </source>
</evidence>
<dbReference type="Pfam" id="PF01370">
    <property type="entry name" value="Epimerase"/>
    <property type="match status" value="1"/>
</dbReference>
<feature type="domain" description="NAD-dependent epimerase/dehydratase" evidence="3">
    <location>
        <begin position="5"/>
        <end position="241"/>
    </location>
</feature>
<dbReference type="PANTHER" id="PTHR43000">
    <property type="entry name" value="DTDP-D-GLUCOSE 4,6-DEHYDRATASE-RELATED"/>
    <property type="match status" value="1"/>
</dbReference>
<dbReference type="Gene3D" id="3.40.50.720">
    <property type="entry name" value="NAD(P)-binding Rossmann-like Domain"/>
    <property type="match status" value="1"/>
</dbReference>
<accession>A0A4R3Y1Z7</accession>
<name>A0A4R3Y1Z7_9PROT</name>
<evidence type="ECO:0000256" key="1">
    <source>
        <dbReference type="ARBA" id="ARBA00005125"/>
    </source>
</evidence>
<dbReference type="InterPro" id="IPR001509">
    <property type="entry name" value="Epimerase_deHydtase"/>
</dbReference>
<comment type="pathway">
    <text evidence="1">Bacterial outer membrane biogenesis; LPS O-antigen biosynthesis.</text>
</comment>
<comment type="caution">
    <text evidence="4">The sequence shown here is derived from an EMBL/GenBank/DDBJ whole genome shotgun (WGS) entry which is preliminary data.</text>
</comment>
<dbReference type="InterPro" id="IPR036291">
    <property type="entry name" value="NAD(P)-bd_dom_sf"/>
</dbReference>
<dbReference type="OrthoDB" id="9769113at2"/>
<dbReference type="Proteomes" id="UP000295367">
    <property type="component" value="Unassembled WGS sequence"/>
</dbReference>
<dbReference type="SUPFAM" id="SSF51735">
    <property type="entry name" value="NAD(P)-binding Rossmann-fold domains"/>
    <property type="match status" value="1"/>
</dbReference>